<dbReference type="PANTHER" id="PTHR33664">
    <property type="entry name" value="RCG26366"/>
    <property type="match status" value="1"/>
</dbReference>
<evidence type="ECO:0000259" key="2">
    <source>
        <dbReference type="Pfam" id="PF23281"/>
    </source>
</evidence>
<dbReference type="AlphaFoldDB" id="A0A2R5GT55"/>
<dbReference type="InParanoid" id="A0A2R5GT55"/>
<feature type="domain" description="DAAF9 N-terminal" evidence="2">
    <location>
        <begin position="7"/>
        <end position="185"/>
    </location>
</feature>
<dbReference type="PANTHER" id="PTHR33664:SF1">
    <property type="entry name" value="DYNEIN AXONEMAL ASSEMBLY FACTOR 9"/>
    <property type="match status" value="1"/>
</dbReference>
<comment type="caution">
    <text evidence="3">The sequence shown here is derived from an EMBL/GenBank/DDBJ whole genome shotgun (WGS) entry which is preliminary data.</text>
</comment>
<proteinExistence type="predicted"/>
<sequence>MASRWDAHASAQRVQLVQEIVKEFAAQDGEANIAMLVVPGMDGRYNTNAQRLLKYLLLGASGETLLEPTIDASDEALEDCFFVIGVDNTQVFYNTNAAAKVAPLVGLWPNVKEYHLLPGEDKGDSARAERYKISALVNMLRDYRIVIMPTQSEQEDNHEMWPLVQAYGLDEFGTGGFLSAVHQIAFAGPALLSLWSHLDAHALAASRQIPRSLLKHWTASTRLMAKQVRETGQVALHEAFEPLVGFYEFGSIRCPDTCTKSASAQGALVHKLTHASGVAFLVRGQDAASGIRFARTFFVDAQQSRGTLCLVTKMRVLTQVYMALAMRLHERPNSDATCSILGDLSRSRAIRRLTNLATKLAAEFAAALHVDIADHPIRVDLQSFDLAGQDVVTGLVIGADTFVRALHYLEVSMEIPGSESADALCLGDTFVMANDPASPAEVLTDAMDRFLAWSTEPQNMDALALQIENLGAPLKGRRRTPCELAFAQASIRQAGPVLQGHIQFFTNGLIYEHAAFGSMVLNVTAAPRQITQWAQSPPTCAMASIEVVKADGAAQSPMENLTLNAFLGVDASALGLLVFEQSELSDALHTWREKLNMLTFAMEDLESASEVAHSFTGSRMHNFLLEETTKQHKEMELIDEEKEEKSLKSARAPVIVVTGPPGGGKEAFATILSQQVDGILVENDPFVFGNSFEPARFRKMVAKAEKTRASNDMRPLVLITPGDTSPSMLLETGVVEARENIISAVAVISARYSYADARKTNLLPGVQAQISSSDLVHSVVLTGTSLVSEAESDRLQTRLRLWNPRAELFCIDGPCVPRGANVSVPNALWDHLNAQLSGGRRSEVPIRIQSSSSKHHHHHYHHEIDAAVVLSKNARLDRDALRDLLGRLTAQEDTEKLAGARHEKEKNVENERPNNNTASAKIDGKGGHLSARIMAVTGHVCFDPPSEEIWALCAVGGHVYFSAMGPDAKVSGSSQYKVGLLFEGMGLGSSTKALESFVAATSAKPRPLLTSRDIEPEALTAIEASLAAEPLPVGTWFDGRSYMNSMGKILKHHPCYEERVDDLLATRNAPIREANHRLQRLGPSEFASF</sequence>
<dbReference type="InterPro" id="IPR040342">
    <property type="entry name" value="DNAAF9"/>
</dbReference>
<dbReference type="InterPro" id="IPR056498">
    <property type="entry name" value="DAAF9_N"/>
</dbReference>
<feature type="compositionally biased region" description="Basic and acidic residues" evidence="1">
    <location>
        <begin position="895"/>
        <end position="912"/>
    </location>
</feature>
<evidence type="ECO:0000256" key="1">
    <source>
        <dbReference type="SAM" id="MobiDB-lite"/>
    </source>
</evidence>
<organism evidence="3 4">
    <name type="scientific">Hondaea fermentalgiana</name>
    <dbReference type="NCBI Taxonomy" id="2315210"/>
    <lineage>
        <taxon>Eukaryota</taxon>
        <taxon>Sar</taxon>
        <taxon>Stramenopiles</taxon>
        <taxon>Bigyra</taxon>
        <taxon>Labyrinthulomycetes</taxon>
        <taxon>Thraustochytrida</taxon>
        <taxon>Thraustochytriidae</taxon>
        <taxon>Hondaea</taxon>
    </lineage>
</organism>
<dbReference type="OrthoDB" id="72033at2759"/>
<dbReference type="EMBL" id="BEYU01000177">
    <property type="protein sequence ID" value="GBG34020.1"/>
    <property type="molecule type" value="Genomic_DNA"/>
</dbReference>
<feature type="region of interest" description="Disordered" evidence="1">
    <location>
        <begin position="895"/>
        <end position="923"/>
    </location>
</feature>
<evidence type="ECO:0000313" key="3">
    <source>
        <dbReference type="EMBL" id="GBG34020.1"/>
    </source>
</evidence>
<gene>
    <name evidence="3" type="ORF">FCC1311_102432</name>
</gene>
<name>A0A2R5GT55_9STRA</name>
<protein>
    <recommendedName>
        <fullName evidence="2">DAAF9 N-terminal domain-containing protein</fullName>
    </recommendedName>
</protein>
<reference evidence="3 4" key="1">
    <citation type="submission" date="2017-12" db="EMBL/GenBank/DDBJ databases">
        <title>Sequencing, de novo assembly and annotation of complete genome of a new Thraustochytrid species, strain FCC1311.</title>
        <authorList>
            <person name="Sedici K."/>
            <person name="Godart F."/>
            <person name="Aiese Cigliano R."/>
            <person name="Sanseverino W."/>
            <person name="Barakat M."/>
            <person name="Ortet P."/>
            <person name="Marechal E."/>
            <person name="Cagnac O."/>
            <person name="Amato A."/>
        </authorList>
    </citation>
    <scope>NUCLEOTIDE SEQUENCE [LARGE SCALE GENOMIC DNA]</scope>
</reference>
<dbReference type="Proteomes" id="UP000241890">
    <property type="component" value="Unassembled WGS sequence"/>
</dbReference>
<keyword evidence="4" id="KW-1185">Reference proteome</keyword>
<evidence type="ECO:0000313" key="4">
    <source>
        <dbReference type="Proteomes" id="UP000241890"/>
    </source>
</evidence>
<accession>A0A2R5GT55</accession>
<dbReference type="Pfam" id="PF23281">
    <property type="entry name" value="DAAF9_N"/>
    <property type="match status" value="1"/>
</dbReference>